<dbReference type="Pfam" id="PF18078">
    <property type="entry name" value="Thioredoxin_11"/>
    <property type="match status" value="1"/>
</dbReference>
<dbReference type="Proteomes" id="UP000663891">
    <property type="component" value="Unassembled WGS sequence"/>
</dbReference>
<protein>
    <recommendedName>
        <fullName evidence="3">Fibronectin type-III domain-containing protein</fullName>
    </recommendedName>
</protein>
<dbReference type="Pfam" id="PF01436">
    <property type="entry name" value="NHL"/>
    <property type="match status" value="1"/>
</dbReference>
<name>A0A819LZ85_9BILA</name>
<proteinExistence type="predicted"/>
<dbReference type="InterPro" id="IPR052090">
    <property type="entry name" value="Cytolytic_pore-forming_toxin"/>
</dbReference>
<gene>
    <name evidence="5" type="ORF">OKA104_LOCUS28137</name>
    <name evidence="4" type="ORF">VCS650_LOCUS7330</name>
</gene>
<evidence type="ECO:0000313" key="6">
    <source>
        <dbReference type="Proteomes" id="UP000663881"/>
    </source>
</evidence>
<keyword evidence="1" id="KW-0677">Repeat</keyword>
<evidence type="ECO:0000313" key="5">
    <source>
        <dbReference type="EMBL" id="CAF3971642.1"/>
    </source>
</evidence>
<dbReference type="InterPro" id="IPR011042">
    <property type="entry name" value="6-blade_b-propeller_TolB-like"/>
</dbReference>
<evidence type="ECO:0000256" key="1">
    <source>
        <dbReference type="ARBA" id="ARBA00022737"/>
    </source>
</evidence>
<dbReference type="InterPro" id="IPR013783">
    <property type="entry name" value="Ig-like_fold"/>
</dbReference>
<feature type="repeat" description="NHL" evidence="2">
    <location>
        <begin position="633"/>
        <end position="670"/>
    </location>
</feature>
<dbReference type="Pfam" id="PF00041">
    <property type="entry name" value="fn3"/>
    <property type="match status" value="1"/>
</dbReference>
<evidence type="ECO:0000313" key="4">
    <source>
        <dbReference type="EMBL" id="CAF0863577.1"/>
    </source>
</evidence>
<dbReference type="CDD" id="cd05819">
    <property type="entry name" value="NHL"/>
    <property type="match status" value="1"/>
</dbReference>
<dbReference type="SMART" id="SM00060">
    <property type="entry name" value="FN3"/>
    <property type="match status" value="1"/>
</dbReference>
<evidence type="ECO:0000259" key="3">
    <source>
        <dbReference type="PROSITE" id="PS50853"/>
    </source>
</evidence>
<dbReference type="PANTHER" id="PTHR31594:SF15">
    <property type="entry name" value="VERRUCOTOXIN SUBUNIT BETA ISOFORM X1-RELATED"/>
    <property type="match status" value="1"/>
</dbReference>
<dbReference type="PROSITE" id="PS50853">
    <property type="entry name" value="FN3"/>
    <property type="match status" value="1"/>
</dbReference>
<dbReference type="InterPro" id="IPR001258">
    <property type="entry name" value="NHL_repeat"/>
</dbReference>
<dbReference type="InterPro" id="IPR036116">
    <property type="entry name" value="FN3_sf"/>
</dbReference>
<dbReference type="CDD" id="cd00063">
    <property type="entry name" value="FN3"/>
    <property type="match status" value="1"/>
</dbReference>
<reference evidence="5" key="1">
    <citation type="submission" date="2021-02" db="EMBL/GenBank/DDBJ databases">
        <authorList>
            <person name="Nowell W R."/>
        </authorList>
    </citation>
    <scope>NUCLEOTIDE SEQUENCE</scope>
</reference>
<sequence>MATEHEITMVTLGRPFHLGMLYDVRSDKLITGVNLWDPQTLVNHTITHKQSNTSCEIITEDSLQHKAHALGVEASLKLRLFSGLMNISGSAKYAEDYQKTNDEARLILKYSTTTHFQQLTMKHLGRDNLDHPDSLDTDVATHVVTGVVYGAEAFFIFDRTVLKGEFKEEVSNSLKAIFNKSIFENEEEANLNLTDQEKKYLHKLHCKFYSDFHLNENPNTYDEAVKMYRQLPLLLENDPQLTDMDNYLHSKSKFKSLTTRKKHTPWFGNRHNMAKFHMNMQQFKEFAKTNKIDNTKIKFIINEEYSVNDTKTIELVLYEHGSEKKGFIIPSRPDAPHAISVTDSNVTLIWTDAANGTEEVWNYKVMYQEHRGEILVGKNKSKKEEKWTGVYTKDNHKKIIISNLPASTKFVFKVQSITTIGHSAISACSEPVETLAKKVEPTTTTSTTTTTTTTTTSITTLTSTTTSTTTIKVLNFNKWKQNAITVAGGNGQGHELNQLNNPYGIFIDKNKDMFIADFHNHRIVQWQYNANEEQIIAGGNGKGNRIDQLNHPTDVIVDQQNHSIIITDFGNRRVIQWSNQNQQILIGSIHCRGLAMDKNGFLYVSDYKKNEVRRWKIGEYDNEGIVVAGGNGKGDRLNQLNYPTFIFVGEDQSVYVSDRDNHRVMKWRKNAKEGIVVAGGNGQGSNLNQLNGPKGVIVDDYGQVYVADFWNDRVMRWYEGKEEGEIVVGENDQGRQSKQLSGPTGLSFDDEENLYVADFSNHRIAKFEIIL</sequence>
<dbReference type="OrthoDB" id="6360271at2759"/>
<dbReference type="InterPro" id="IPR040581">
    <property type="entry name" value="Thioredoxin_11"/>
</dbReference>
<dbReference type="SUPFAM" id="SSF49265">
    <property type="entry name" value="Fibronectin type III"/>
    <property type="match status" value="1"/>
</dbReference>
<dbReference type="SUPFAM" id="SSF63829">
    <property type="entry name" value="Calcium-dependent phosphotriesterase"/>
    <property type="match status" value="1"/>
</dbReference>
<dbReference type="EMBL" id="CAJOAY010002682">
    <property type="protein sequence ID" value="CAF3971642.1"/>
    <property type="molecule type" value="Genomic_DNA"/>
</dbReference>
<dbReference type="Gene3D" id="2.60.40.10">
    <property type="entry name" value="Immunoglobulins"/>
    <property type="match status" value="1"/>
</dbReference>
<evidence type="ECO:0000256" key="2">
    <source>
        <dbReference type="PROSITE-ProRule" id="PRU00504"/>
    </source>
</evidence>
<dbReference type="EMBL" id="CAJNON010000046">
    <property type="protein sequence ID" value="CAF0863577.1"/>
    <property type="molecule type" value="Genomic_DNA"/>
</dbReference>
<dbReference type="PANTHER" id="PTHR31594">
    <property type="entry name" value="AIG1-TYPE G DOMAIN-CONTAINING PROTEIN"/>
    <property type="match status" value="1"/>
</dbReference>
<dbReference type="Gene3D" id="2.120.10.30">
    <property type="entry name" value="TolB, C-terminal domain"/>
    <property type="match status" value="2"/>
</dbReference>
<accession>A0A819LZ85</accession>
<feature type="domain" description="Fibronectin type-III" evidence="3">
    <location>
        <begin position="332"/>
        <end position="437"/>
    </location>
</feature>
<feature type="repeat" description="NHL" evidence="2">
    <location>
        <begin position="734"/>
        <end position="770"/>
    </location>
</feature>
<dbReference type="InterPro" id="IPR003961">
    <property type="entry name" value="FN3_dom"/>
</dbReference>
<dbReference type="PROSITE" id="PS51125">
    <property type="entry name" value="NHL"/>
    <property type="match status" value="2"/>
</dbReference>
<organism evidence="5 6">
    <name type="scientific">Adineta steineri</name>
    <dbReference type="NCBI Taxonomy" id="433720"/>
    <lineage>
        <taxon>Eukaryota</taxon>
        <taxon>Metazoa</taxon>
        <taxon>Spiralia</taxon>
        <taxon>Gnathifera</taxon>
        <taxon>Rotifera</taxon>
        <taxon>Eurotatoria</taxon>
        <taxon>Bdelloidea</taxon>
        <taxon>Adinetida</taxon>
        <taxon>Adinetidae</taxon>
        <taxon>Adineta</taxon>
    </lineage>
</organism>
<dbReference type="AlphaFoldDB" id="A0A819LZ85"/>
<dbReference type="Proteomes" id="UP000663881">
    <property type="component" value="Unassembled WGS sequence"/>
</dbReference>
<comment type="caution">
    <text evidence="5">The sequence shown here is derived from an EMBL/GenBank/DDBJ whole genome shotgun (WGS) entry which is preliminary data.</text>
</comment>